<dbReference type="Proteomes" id="UP000886998">
    <property type="component" value="Unassembled WGS sequence"/>
</dbReference>
<protein>
    <submittedName>
        <fullName evidence="1">Uncharacterized protein</fullName>
    </submittedName>
</protein>
<comment type="caution">
    <text evidence="1">The sequence shown here is derived from an EMBL/GenBank/DDBJ whole genome shotgun (WGS) entry which is preliminary data.</text>
</comment>
<sequence length="289" mass="33054">MERFVYDVFVKTCTRVGVTEFPESEYSLNPCEIDEIVRCVSIQVLSYQLSWRDEWKGIFGTIVDNYSYEDISEIVDHTLSENEVYKSDPAQKIKILFAVHVELFLFFHSLKKSINFEELPRSWYKIYTRDISRDFKDNISLLAVNKDTKDLLGFVASNKIIIFKNIDSFVTGVRGAEFFAKWLHLPVHERLGIAPHESLLKIAFGGSESSTIPGTVSDVSCKARNVLLGLYKRPYSCFQEWKVSQGLSKPPTDIFDPSQNIQANIFTTKCGPWNSLNCGSAQCRNVESR</sequence>
<evidence type="ECO:0000313" key="1">
    <source>
        <dbReference type="EMBL" id="GFY74355.1"/>
    </source>
</evidence>
<organism evidence="1 2">
    <name type="scientific">Trichonephila inaurata madagascariensis</name>
    <dbReference type="NCBI Taxonomy" id="2747483"/>
    <lineage>
        <taxon>Eukaryota</taxon>
        <taxon>Metazoa</taxon>
        <taxon>Ecdysozoa</taxon>
        <taxon>Arthropoda</taxon>
        <taxon>Chelicerata</taxon>
        <taxon>Arachnida</taxon>
        <taxon>Araneae</taxon>
        <taxon>Araneomorphae</taxon>
        <taxon>Entelegynae</taxon>
        <taxon>Araneoidea</taxon>
        <taxon>Nephilidae</taxon>
        <taxon>Trichonephila</taxon>
        <taxon>Trichonephila inaurata</taxon>
    </lineage>
</organism>
<keyword evidence="2" id="KW-1185">Reference proteome</keyword>
<reference evidence="1" key="1">
    <citation type="submission" date="2020-08" db="EMBL/GenBank/DDBJ databases">
        <title>Multicomponent nature underlies the extraordinary mechanical properties of spider dragline silk.</title>
        <authorList>
            <person name="Kono N."/>
            <person name="Nakamura H."/>
            <person name="Mori M."/>
            <person name="Yoshida Y."/>
            <person name="Ohtoshi R."/>
            <person name="Malay A.D."/>
            <person name="Moran D.A.P."/>
            <person name="Tomita M."/>
            <person name="Numata K."/>
            <person name="Arakawa K."/>
        </authorList>
    </citation>
    <scope>NUCLEOTIDE SEQUENCE</scope>
</reference>
<proteinExistence type="predicted"/>
<evidence type="ECO:0000313" key="2">
    <source>
        <dbReference type="Proteomes" id="UP000886998"/>
    </source>
</evidence>
<dbReference type="AlphaFoldDB" id="A0A8X6YP09"/>
<gene>
    <name evidence="1" type="ORF">TNIN_268471</name>
</gene>
<dbReference type="EMBL" id="BMAV01020694">
    <property type="protein sequence ID" value="GFY74355.1"/>
    <property type="molecule type" value="Genomic_DNA"/>
</dbReference>
<name>A0A8X6YP09_9ARAC</name>
<accession>A0A8X6YP09</accession>